<organism evidence="2 3">
    <name type="scientific">Actinosynnema pretiosum</name>
    <dbReference type="NCBI Taxonomy" id="42197"/>
    <lineage>
        <taxon>Bacteria</taxon>
        <taxon>Bacillati</taxon>
        <taxon>Actinomycetota</taxon>
        <taxon>Actinomycetes</taxon>
        <taxon>Pseudonocardiales</taxon>
        <taxon>Pseudonocardiaceae</taxon>
        <taxon>Actinosynnema</taxon>
    </lineage>
</organism>
<dbReference type="Gene3D" id="2.40.10.120">
    <property type="match status" value="1"/>
</dbReference>
<keyword evidence="3" id="KW-1185">Reference proteome</keyword>
<evidence type="ECO:0008006" key="4">
    <source>
        <dbReference type="Google" id="ProtNLM"/>
    </source>
</evidence>
<dbReference type="KEGG" id="apre:CNX65_12815"/>
<dbReference type="InterPro" id="IPR009003">
    <property type="entry name" value="Peptidase_S1_PA"/>
</dbReference>
<protein>
    <recommendedName>
        <fullName evidence="4">Serine protease</fullName>
    </recommendedName>
</protein>
<feature type="region of interest" description="Disordered" evidence="1">
    <location>
        <begin position="308"/>
        <end position="345"/>
    </location>
</feature>
<dbReference type="AlphaFoldDB" id="A0A290Z520"/>
<name>A0A290Z520_9PSEU</name>
<evidence type="ECO:0000256" key="1">
    <source>
        <dbReference type="SAM" id="MobiDB-lite"/>
    </source>
</evidence>
<gene>
    <name evidence="2" type="ORF">CNX65_12815</name>
</gene>
<dbReference type="Pfam" id="PF13365">
    <property type="entry name" value="Trypsin_2"/>
    <property type="match status" value="1"/>
</dbReference>
<dbReference type="SUPFAM" id="SSF50494">
    <property type="entry name" value="Trypsin-like serine proteases"/>
    <property type="match status" value="1"/>
</dbReference>
<dbReference type="EMBL" id="CP023445">
    <property type="protein sequence ID" value="ATE54065.1"/>
    <property type="molecule type" value="Genomic_DNA"/>
</dbReference>
<sequence length="533" mass="55435">MFPAVTPGSAANPPWRVRLCDASGGVLGAGVLLDDLRTVLTCAHVVGEGVEPVLVDVVGQRIAARRVRVVPPREDQRGDVALLELVRAAPGGSGAVLHRVGVSWGRVVRTFGYPHRYSDGVWTSLTLAAGAGPGQEWVQMNTLPRQRAVTAGFSGAGVADDLTGDVVGIVVSADLDREVGLAWMLPVETVLAHLPSAAAFVAEDSEAERELSAPGSTAAARRVVDWLARDRGLLVLVGADLAVLRWLAVLGSRDLRSTSSGSVAGSAAGAVSGVVGAVPEAGSVDVALDATGLGVEEVHRRLGAQVERLQGGGGHPDGWVTTGSEDGPGERVTTGGESAPGERGGPVTVVVSGVDAAADPGELLEHVVKPLVRSGTRVALGFHRGDAPALASVRAWQADEHSGRLVALGSRIRDLAHLERATGGPAKAHWLRVDLMGLRASLDEAGLVALERRVQRHGVEAEGRLARAVRELEGLRRLLDASAELAADHGHEEDLELGELYRRARGLLSRLPADPQACHAAVFAHLHAVMGKT</sequence>
<reference evidence="2" key="1">
    <citation type="submission" date="2017-09" db="EMBL/GenBank/DDBJ databases">
        <title>Complete Genome Sequence of ansamitocin-producing Bacterium Actinosynnema pretiosum X47.</title>
        <authorList>
            <person name="Cao G."/>
            <person name="Zong G."/>
            <person name="Zhong C."/>
            <person name="Fu J."/>
        </authorList>
    </citation>
    <scope>NUCLEOTIDE SEQUENCE [LARGE SCALE GENOMIC DNA]</scope>
    <source>
        <strain evidence="2">X47</strain>
    </source>
</reference>
<dbReference type="Proteomes" id="UP000218505">
    <property type="component" value="Chromosome"/>
</dbReference>
<accession>A0A290Z520</accession>
<proteinExistence type="predicted"/>
<evidence type="ECO:0000313" key="2">
    <source>
        <dbReference type="EMBL" id="ATE54065.1"/>
    </source>
</evidence>
<evidence type="ECO:0000313" key="3">
    <source>
        <dbReference type="Proteomes" id="UP000218505"/>
    </source>
</evidence>